<organism evidence="2 3">
    <name type="scientific">Candidatus Fimicola merdigallinarum</name>
    <dbReference type="NCBI Taxonomy" id="2840819"/>
    <lineage>
        <taxon>Bacteria</taxon>
        <taxon>Bacillati</taxon>
        <taxon>Bacillota</taxon>
        <taxon>Clostridia</taxon>
        <taxon>Lachnospirales</taxon>
        <taxon>Lachnospiraceae</taxon>
        <taxon>Lachnospiraceae incertae sedis</taxon>
        <taxon>Candidatus Fimicola</taxon>
    </lineage>
</organism>
<reference evidence="2" key="2">
    <citation type="journal article" date="2021" name="PeerJ">
        <title>Extensive microbial diversity within the chicken gut microbiome revealed by metagenomics and culture.</title>
        <authorList>
            <person name="Gilroy R."/>
            <person name="Ravi A."/>
            <person name="Getino M."/>
            <person name="Pursley I."/>
            <person name="Horton D.L."/>
            <person name="Alikhan N.F."/>
            <person name="Baker D."/>
            <person name="Gharbi K."/>
            <person name="Hall N."/>
            <person name="Watson M."/>
            <person name="Adriaenssens E.M."/>
            <person name="Foster-Nyarko E."/>
            <person name="Jarju S."/>
            <person name="Secka A."/>
            <person name="Antonio M."/>
            <person name="Oren A."/>
            <person name="Chaudhuri R.R."/>
            <person name="La Ragione R."/>
            <person name="Hildebrand F."/>
            <person name="Pallen M.J."/>
        </authorList>
    </citation>
    <scope>NUCLEOTIDE SEQUENCE</scope>
    <source>
        <strain evidence="2">F6-4510</strain>
    </source>
</reference>
<comment type="caution">
    <text evidence="2">The sequence shown here is derived from an EMBL/GenBank/DDBJ whole genome shotgun (WGS) entry which is preliminary data.</text>
</comment>
<gene>
    <name evidence="2" type="ORF">IAC55_01055</name>
</gene>
<accession>A0A9D9H0F3</accession>
<feature type="transmembrane region" description="Helical" evidence="1">
    <location>
        <begin position="858"/>
        <end position="877"/>
    </location>
</feature>
<feature type="transmembrane region" description="Helical" evidence="1">
    <location>
        <begin position="331"/>
        <end position="350"/>
    </location>
</feature>
<name>A0A9D9H0F3_9FIRM</name>
<dbReference type="PRINTS" id="PR00702">
    <property type="entry name" value="ACRIFLAVINRP"/>
</dbReference>
<reference evidence="2" key="1">
    <citation type="submission" date="2020-10" db="EMBL/GenBank/DDBJ databases">
        <authorList>
            <person name="Gilroy R."/>
        </authorList>
    </citation>
    <scope>NUCLEOTIDE SEQUENCE</scope>
    <source>
        <strain evidence="2">F6-4510</strain>
    </source>
</reference>
<feature type="transmembrane region" description="Helical" evidence="1">
    <location>
        <begin position="988"/>
        <end position="1014"/>
    </location>
</feature>
<sequence>MFSRISIKRPVTTIMVTLMVIIGGLVGLRALKLDLMPSMDIPVAVVSTTYIGAGPSEIESLITEPLEGALGTVSNVENISSTSSANSSVIVVQFEDGTDIDMASIDMREKIDLIKGSLPDGANEPMVIKMDMEMMSAITVGASSSKYDLAELNTLLEENIVNRIERIEGVASVSLTGGIENEIEITVKPEKMQGYGITESTISQALASENLNYPTGSIEQGKTSMQVRTTGEFKSVDEIRNLPIRTASGAVIHISDVADVNEVEKDMDSLAIINGEPSIMLSIQKQSTANLVDISEKINKELENIRNDYSDINISMLTDTAEYIQTSIDNIVSTSFQAAIMAIIVLFVFLRDPKTSLIIGVSIPTSIFATFALMYIFGMSMNMISMGGLAIGIGMLVDNSVVVLENIFKYWKNGMTGKRASQVGASEVGMAITASTLTTIAVFFPLMFVGGTIGQLFKDLSLTITFSLLASIIVALTFVPMACSKLLRYTEVKAYKKRGNIFSRILDLWGKAIDLLDKGYKHLLKYVLARKIRVIVVFIGAFIGTLMLIPIIGVDFMPHMDQGVANITIDLPKGTLIDEVETVVYDVLDKIDDIPEVETTYATVGGGITSSSADSASITMNMVPIEDRNRSTDDIVDEVKERLSGIAGADITVESSSSAMGSFGGSAISIQIIGNEIDTLNAIGDDIINIMSNINGIKDISSSSEESVPEANVSINRAKASMYGVSSAQIANAVSTAVTGSVATQYKVDGTEIDVRIRQAEDNVKYLNDLKNIKITTPTGAILPLSEIADIEIKDSAVSITRDNQRQYISITADTDNRALNEVQADLTSALDSYDFPDGYSYAFSGTMDSMEETYENLMIVFVVAILLVYMIMASQFESLIHPFMILFSIPLAITGGILGLFITGKTITVTAFMGFIMLSGMVVNNAIVLVDYANQLMSRNKCTADEALIEAGPNRLRPILMTTLTTILGLVPMAVGTGEGMEMQQPLAITVIFGLTISTIVTLVFIPVLYSIIDNIRYKKYRDKRDKEHKKRHETVEDILEESF</sequence>
<dbReference type="InterPro" id="IPR001036">
    <property type="entry name" value="Acrflvin-R"/>
</dbReference>
<feature type="transmembrane region" description="Helical" evidence="1">
    <location>
        <begin position="12"/>
        <end position="31"/>
    </location>
</feature>
<feature type="transmembrane region" description="Helical" evidence="1">
    <location>
        <begin position="357"/>
        <end position="377"/>
    </location>
</feature>
<keyword evidence="1" id="KW-0812">Transmembrane</keyword>
<dbReference type="GO" id="GO:0005886">
    <property type="term" value="C:plasma membrane"/>
    <property type="evidence" value="ECO:0007669"/>
    <property type="project" value="TreeGrafter"/>
</dbReference>
<evidence type="ECO:0000313" key="2">
    <source>
        <dbReference type="EMBL" id="MBO8433895.1"/>
    </source>
</evidence>
<dbReference type="Pfam" id="PF00873">
    <property type="entry name" value="ACR_tran"/>
    <property type="match status" value="1"/>
</dbReference>
<dbReference type="Gene3D" id="3.30.70.1440">
    <property type="entry name" value="Multidrug efflux transporter AcrB pore domain"/>
    <property type="match status" value="1"/>
</dbReference>
<feature type="transmembrane region" description="Helical" evidence="1">
    <location>
        <begin position="910"/>
        <end position="931"/>
    </location>
</feature>
<dbReference type="Proteomes" id="UP000823611">
    <property type="component" value="Unassembled WGS sequence"/>
</dbReference>
<feature type="transmembrane region" description="Helical" evidence="1">
    <location>
        <begin position="383"/>
        <end position="408"/>
    </location>
</feature>
<dbReference type="Gene3D" id="1.20.1640.10">
    <property type="entry name" value="Multidrug efflux transporter AcrB transmembrane domain"/>
    <property type="match status" value="2"/>
</dbReference>
<dbReference type="AlphaFoldDB" id="A0A9D9H0F3"/>
<dbReference type="SUPFAM" id="SSF82693">
    <property type="entry name" value="Multidrug efflux transporter AcrB pore domain, PN1, PN2, PC1 and PC2 subdomains"/>
    <property type="match status" value="3"/>
</dbReference>
<keyword evidence="1" id="KW-1133">Transmembrane helix</keyword>
<keyword evidence="1" id="KW-0472">Membrane</keyword>
<feature type="transmembrane region" description="Helical" evidence="1">
    <location>
        <begin position="532"/>
        <end position="552"/>
    </location>
</feature>
<dbReference type="Gene3D" id="3.30.2090.10">
    <property type="entry name" value="Multidrug efflux transporter AcrB TolC docking domain, DN and DC subdomains"/>
    <property type="match status" value="2"/>
</dbReference>
<feature type="transmembrane region" description="Helical" evidence="1">
    <location>
        <begin position="460"/>
        <end position="479"/>
    </location>
</feature>
<dbReference type="SUPFAM" id="SSF82714">
    <property type="entry name" value="Multidrug efflux transporter AcrB TolC docking domain, DN and DC subdomains"/>
    <property type="match status" value="2"/>
</dbReference>
<dbReference type="Gene3D" id="3.30.70.1320">
    <property type="entry name" value="Multidrug efflux transporter AcrB pore domain like"/>
    <property type="match status" value="1"/>
</dbReference>
<dbReference type="SUPFAM" id="SSF82866">
    <property type="entry name" value="Multidrug efflux transporter AcrB transmembrane domain"/>
    <property type="match status" value="2"/>
</dbReference>
<feature type="transmembrane region" description="Helical" evidence="1">
    <location>
        <begin position="884"/>
        <end position="904"/>
    </location>
</feature>
<dbReference type="PANTHER" id="PTHR32063">
    <property type="match status" value="1"/>
</dbReference>
<dbReference type="PANTHER" id="PTHR32063:SF0">
    <property type="entry name" value="SWARMING MOTILITY PROTEIN SWRC"/>
    <property type="match status" value="1"/>
</dbReference>
<evidence type="ECO:0000313" key="3">
    <source>
        <dbReference type="Proteomes" id="UP000823611"/>
    </source>
</evidence>
<feature type="transmembrane region" description="Helical" evidence="1">
    <location>
        <begin position="428"/>
        <end position="448"/>
    </location>
</feature>
<feature type="transmembrane region" description="Helical" evidence="1">
    <location>
        <begin position="959"/>
        <end position="976"/>
    </location>
</feature>
<dbReference type="Gene3D" id="3.30.70.1430">
    <property type="entry name" value="Multidrug efflux transporter AcrB pore domain"/>
    <property type="match status" value="2"/>
</dbReference>
<dbReference type="EMBL" id="JADIMX010000024">
    <property type="protein sequence ID" value="MBO8433895.1"/>
    <property type="molecule type" value="Genomic_DNA"/>
</dbReference>
<evidence type="ECO:0000256" key="1">
    <source>
        <dbReference type="SAM" id="Phobius"/>
    </source>
</evidence>
<dbReference type="GO" id="GO:0042910">
    <property type="term" value="F:xenobiotic transmembrane transporter activity"/>
    <property type="evidence" value="ECO:0007669"/>
    <property type="project" value="TreeGrafter"/>
</dbReference>
<dbReference type="InterPro" id="IPR027463">
    <property type="entry name" value="AcrB_DN_DC_subdom"/>
</dbReference>
<proteinExistence type="predicted"/>
<protein>
    <submittedName>
        <fullName evidence="2">Efflux RND transporter permease subunit</fullName>
    </submittedName>
</protein>